<protein>
    <submittedName>
        <fullName evidence="1">OsmC/Ohr family protein</fullName>
    </submittedName>
</protein>
<dbReference type="NCBIfam" id="NF008009">
    <property type="entry name" value="PRK10738.1"/>
    <property type="match status" value="1"/>
</dbReference>
<dbReference type="Proteomes" id="UP000003511">
    <property type="component" value="Unassembled WGS sequence"/>
</dbReference>
<dbReference type="Pfam" id="PF02566">
    <property type="entry name" value="OsmC"/>
    <property type="match status" value="1"/>
</dbReference>
<dbReference type="STRING" id="1055526.BKIR_c37_3354"/>
<dbReference type="InterPro" id="IPR003718">
    <property type="entry name" value="OsmC/Ohr_fam"/>
</dbReference>
<dbReference type="InterPro" id="IPR015946">
    <property type="entry name" value="KH_dom-like_a/b"/>
</dbReference>
<organism evidence="1 2">
    <name type="scientific">Candidatus Paraburkholderia kirkii UZHbot1</name>
    <dbReference type="NCBI Taxonomy" id="1055526"/>
    <lineage>
        <taxon>Bacteria</taxon>
        <taxon>Pseudomonadati</taxon>
        <taxon>Pseudomonadota</taxon>
        <taxon>Betaproteobacteria</taxon>
        <taxon>Burkholderiales</taxon>
        <taxon>Burkholderiaceae</taxon>
        <taxon>Paraburkholderia</taxon>
    </lineage>
</organism>
<dbReference type="PANTHER" id="PTHR34352">
    <property type="entry name" value="PROTEIN YHFA"/>
    <property type="match status" value="1"/>
</dbReference>
<dbReference type="EMBL" id="CAFE01000194">
    <property type="protein sequence ID" value="CCD38849.1"/>
    <property type="molecule type" value="Genomic_DNA"/>
</dbReference>
<dbReference type="BioCyc" id="CBUR1055526:G10QW-608-MONOMER"/>
<dbReference type="AntiFam" id="ANF00041">
    <property type="entry name" value="Antisense to RNaseP"/>
</dbReference>
<reference evidence="1 2" key="2">
    <citation type="submission" date="2011-10" db="EMBL/GenBank/DDBJ databases">
        <title>Draft genome sequence of Candidatus Burkholderia kirkii.</title>
        <authorList>
            <person name="Carlier A.L."/>
            <person name="Eberl L."/>
        </authorList>
    </citation>
    <scope>NUCLEOTIDE SEQUENCE [LARGE SCALE GENOMIC DNA]</scope>
    <source>
        <strain evidence="1 2">UZHbot1</strain>
    </source>
</reference>
<accession>G4MCH0</accession>
<sequence length="240" mass="25968">MGQDGMAFAAETGSGHLVNMDGAPEGGGRNLAPRPMEMVLLGTGGCTAYDVVMILKKSRQEIEGCSVTLKADRASEDPKVFTKIHFHFTVTGKNLNPATVERAINLSHDKYCSASIMLAKTAELTHSFDIVSKSEHEASAKTTRADVARRRLFSFERRQSGPISRILCTRRLDTGARGNHSSRRAIADVLKLPTRRRTGAPSCIARMRACLFGIAPGGGCRAGTSRDVRGALLPHRFTLT</sequence>
<keyword evidence="2" id="KW-1185">Reference proteome</keyword>
<dbReference type="Gene3D" id="3.30.300.20">
    <property type="match status" value="1"/>
</dbReference>
<dbReference type="InterPro" id="IPR036102">
    <property type="entry name" value="OsmC/Ohrsf"/>
</dbReference>
<dbReference type="SUPFAM" id="SSF82784">
    <property type="entry name" value="OsmC-like"/>
    <property type="match status" value="1"/>
</dbReference>
<dbReference type="HOGENOM" id="CLU_1154734_0_0_4"/>
<gene>
    <name evidence="1" type="ORF">BKIR_c37_3354</name>
</gene>
<dbReference type="AlphaFoldDB" id="G4MCH0"/>
<comment type="caution">
    <text evidence="1">The sequence shown here is derived from an EMBL/GenBank/DDBJ whole genome shotgun (WGS) entry which is preliminary data.</text>
</comment>
<proteinExistence type="predicted"/>
<name>G4MCH0_9BURK</name>
<dbReference type="PANTHER" id="PTHR34352:SF1">
    <property type="entry name" value="PROTEIN YHFA"/>
    <property type="match status" value="1"/>
</dbReference>
<evidence type="ECO:0000313" key="1">
    <source>
        <dbReference type="EMBL" id="CCD38849.1"/>
    </source>
</evidence>
<reference evidence="1 2" key="1">
    <citation type="submission" date="2011-09" db="EMBL/GenBank/DDBJ databases">
        <authorList>
            <person name="Carlier A."/>
        </authorList>
    </citation>
    <scope>NUCLEOTIDE SEQUENCE [LARGE SCALE GENOMIC DNA]</scope>
    <source>
        <strain evidence="1 2">UZHbot1</strain>
    </source>
</reference>
<evidence type="ECO:0000313" key="2">
    <source>
        <dbReference type="Proteomes" id="UP000003511"/>
    </source>
</evidence>